<evidence type="ECO:0000313" key="1">
    <source>
        <dbReference type="EMBL" id="CAE0430277.1"/>
    </source>
</evidence>
<sequence>MIAGNGQNIRAQTYDEDEKKTAASIDIVTALGVRLDKLSSFRLKDTQIVYGNDDFLKSRVTAFQNEVRILEGAMSAKEACSKLAESVRENQKYDFLANSDVSGNEFKASNDKQKWCGRFF</sequence>
<gene>
    <name evidence="1" type="ORF">ASTO00021_LOCUS585</name>
</gene>
<name>A0A7S3LKY3_9STRA</name>
<proteinExistence type="predicted"/>
<accession>A0A7S3LKY3</accession>
<reference evidence="1" key="1">
    <citation type="submission" date="2021-01" db="EMBL/GenBank/DDBJ databases">
        <authorList>
            <person name="Corre E."/>
            <person name="Pelletier E."/>
            <person name="Niang G."/>
            <person name="Scheremetjew M."/>
            <person name="Finn R."/>
            <person name="Kale V."/>
            <person name="Holt S."/>
            <person name="Cochrane G."/>
            <person name="Meng A."/>
            <person name="Brown T."/>
            <person name="Cohen L."/>
        </authorList>
    </citation>
    <scope>NUCLEOTIDE SEQUENCE</scope>
    <source>
        <strain evidence="1">GSBS06</strain>
    </source>
</reference>
<dbReference type="AlphaFoldDB" id="A0A7S3LKY3"/>
<organism evidence="1">
    <name type="scientific">Aplanochytrium stocchinoi</name>
    <dbReference type="NCBI Taxonomy" id="215587"/>
    <lineage>
        <taxon>Eukaryota</taxon>
        <taxon>Sar</taxon>
        <taxon>Stramenopiles</taxon>
        <taxon>Bigyra</taxon>
        <taxon>Labyrinthulomycetes</taxon>
        <taxon>Thraustochytrida</taxon>
        <taxon>Thraustochytriidae</taxon>
        <taxon>Aplanochytrium</taxon>
    </lineage>
</organism>
<protein>
    <submittedName>
        <fullName evidence="1">Uncharacterized protein</fullName>
    </submittedName>
</protein>
<dbReference type="EMBL" id="HBIN01001099">
    <property type="protein sequence ID" value="CAE0430277.1"/>
    <property type="molecule type" value="Transcribed_RNA"/>
</dbReference>